<reference evidence="1" key="1">
    <citation type="submission" date="2021-03" db="EMBL/GenBank/DDBJ databases">
        <authorList>
            <consortium name="DOE Joint Genome Institute"/>
            <person name="Ahrendt S."/>
            <person name="Looney B.P."/>
            <person name="Miyauchi S."/>
            <person name="Morin E."/>
            <person name="Drula E."/>
            <person name="Courty P.E."/>
            <person name="Chicoki N."/>
            <person name="Fauchery L."/>
            <person name="Kohler A."/>
            <person name="Kuo A."/>
            <person name="Labutti K."/>
            <person name="Pangilinan J."/>
            <person name="Lipzen A."/>
            <person name="Riley R."/>
            <person name="Andreopoulos W."/>
            <person name="He G."/>
            <person name="Johnson J."/>
            <person name="Barry K.W."/>
            <person name="Grigoriev I.V."/>
            <person name="Nagy L."/>
            <person name="Hibbett D."/>
            <person name="Henrissat B."/>
            <person name="Matheny P.B."/>
            <person name="Labbe J."/>
            <person name="Martin F."/>
        </authorList>
    </citation>
    <scope>NUCLEOTIDE SEQUENCE</scope>
    <source>
        <strain evidence="1">HHB10654</strain>
    </source>
</reference>
<evidence type="ECO:0000313" key="1">
    <source>
        <dbReference type="EMBL" id="KAI0068456.1"/>
    </source>
</evidence>
<dbReference type="Proteomes" id="UP000814140">
    <property type="component" value="Unassembled WGS sequence"/>
</dbReference>
<reference evidence="1" key="2">
    <citation type="journal article" date="2022" name="New Phytol.">
        <title>Evolutionary transition to the ectomycorrhizal habit in the genomes of a hyperdiverse lineage of mushroom-forming fungi.</title>
        <authorList>
            <person name="Looney B."/>
            <person name="Miyauchi S."/>
            <person name="Morin E."/>
            <person name="Drula E."/>
            <person name="Courty P.E."/>
            <person name="Kohler A."/>
            <person name="Kuo A."/>
            <person name="LaButti K."/>
            <person name="Pangilinan J."/>
            <person name="Lipzen A."/>
            <person name="Riley R."/>
            <person name="Andreopoulos W."/>
            <person name="He G."/>
            <person name="Johnson J."/>
            <person name="Nolan M."/>
            <person name="Tritt A."/>
            <person name="Barry K.W."/>
            <person name="Grigoriev I.V."/>
            <person name="Nagy L.G."/>
            <person name="Hibbett D."/>
            <person name="Henrissat B."/>
            <person name="Matheny P.B."/>
            <person name="Labbe J."/>
            <person name="Martin F.M."/>
        </authorList>
    </citation>
    <scope>NUCLEOTIDE SEQUENCE</scope>
    <source>
        <strain evidence="1">HHB10654</strain>
    </source>
</reference>
<sequence length="425" mass="45676">MEAVKDTVTLRSNDLPPRTRPSRSHTGGPGPQPVAPSSRSQAVPTRRSQSSDSVPQAEKTKSSGRSKPSKKGSQHADVIDRLDFTGVGPMFHHDGPFDACAPSRNRTRTKAPMYAWTAINHEDEQVAARYREQDGQAPPAIPNYESPFPSPELAKTMQANYYPEPPKKKVDAIAEAWGIHEPEPYEEFFAGGGGRDNDASPNHTAVPSSGRDGRGSRRNRDARREVEDSAAVPRVRGARRPTIPPPQPIFVAEDAVIEPEYPASPPQPGSPGLGGAAVGRNKSLMHRIRKMRDAPNVPVAYSDMGAPAPGNEAPSPTSSGESAGAAQYATRPTHRSQNSFLGRLGLHGRENVSPTSEAYVYVEDPKTKDLPATPHSPHYRTPSGENEREYFEARDGSGAATTPGGGLGRKTSLMKKVKGVVRGGK</sequence>
<gene>
    <name evidence="1" type="ORF">BV25DRAFT_587746</name>
</gene>
<name>A0ACB8TJ42_9AGAM</name>
<comment type="caution">
    <text evidence="1">The sequence shown here is derived from an EMBL/GenBank/DDBJ whole genome shotgun (WGS) entry which is preliminary data.</text>
</comment>
<accession>A0ACB8TJ42</accession>
<dbReference type="EMBL" id="MU277188">
    <property type="protein sequence ID" value="KAI0068456.1"/>
    <property type="molecule type" value="Genomic_DNA"/>
</dbReference>
<keyword evidence="2" id="KW-1185">Reference proteome</keyword>
<organism evidence="1 2">
    <name type="scientific">Artomyces pyxidatus</name>
    <dbReference type="NCBI Taxonomy" id="48021"/>
    <lineage>
        <taxon>Eukaryota</taxon>
        <taxon>Fungi</taxon>
        <taxon>Dikarya</taxon>
        <taxon>Basidiomycota</taxon>
        <taxon>Agaricomycotina</taxon>
        <taxon>Agaricomycetes</taxon>
        <taxon>Russulales</taxon>
        <taxon>Auriscalpiaceae</taxon>
        <taxon>Artomyces</taxon>
    </lineage>
</organism>
<protein>
    <submittedName>
        <fullName evidence="1">Uncharacterized protein</fullName>
    </submittedName>
</protein>
<evidence type="ECO:0000313" key="2">
    <source>
        <dbReference type="Proteomes" id="UP000814140"/>
    </source>
</evidence>
<proteinExistence type="predicted"/>